<dbReference type="PANTHER" id="PTHR11839:SF22">
    <property type="entry name" value="NUDIX HYDROLASE 26, CHLOROPLASTIC"/>
    <property type="match status" value="1"/>
</dbReference>
<dbReference type="EMBL" id="BAAAEJ010000003">
    <property type="protein sequence ID" value="GAA0382991.1"/>
    <property type="molecule type" value="Genomic_DNA"/>
</dbReference>
<organism evidence="6 7">
    <name type="scientific">Brevundimonas terrae</name>
    <dbReference type="NCBI Taxonomy" id="363631"/>
    <lineage>
        <taxon>Bacteria</taxon>
        <taxon>Pseudomonadati</taxon>
        <taxon>Pseudomonadota</taxon>
        <taxon>Alphaproteobacteria</taxon>
        <taxon>Caulobacterales</taxon>
        <taxon>Caulobacteraceae</taxon>
        <taxon>Brevundimonas</taxon>
    </lineage>
</organism>
<dbReference type="CDD" id="cd03671">
    <property type="entry name" value="NUDIX_Ap4A_hydrolase_plant_like"/>
    <property type="match status" value="1"/>
</dbReference>
<comment type="caution">
    <text evidence="6">The sequence shown here is derived from an EMBL/GenBank/DDBJ whole genome shotgun (WGS) entry which is preliminary data.</text>
</comment>
<comment type="similarity">
    <text evidence="4">Belongs to the Nudix hydrolase family. RppH subfamily.</text>
</comment>
<dbReference type="NCBIfam" id="NF001938">
    <property type="entry name" value="PRK00714.1-5"/>
    <property type="match status" value="1"/>
</dbReference>
<dbReference type="HAMAP" id="MF_00298">
    <property type="entry name" value="Nudix_RppH"/>
    <property type="match status" value="1"/>
</dbReference>
<sequence>MTFDPRDYRPNVGVVLFNEAGKVWLGRRANTPPPYNWQFPQGGVDDGEDLEAAARRELKEETGVSNVAFLARTQSWVYYDFPDHAQGPKAWRGFKGQRQMWFAFRLTGPDSEIDLFADDEVEFEEWRWADLHEALDLIVPFKRPAYTTVVEAFKHLAA</sequence>
<evidence type="ECO:0000313" key="7">
    <source>
        <dbReference type="Proteomes" id="UP001500791"/>
    </source>
</evidence>
<evidence type="ECO:0000256" key="2">
    <source>
        <dbReference type="ARBA" id="ARBA00001946"/>
    </source>
</evidence>
<dbReference type="SUPFAM" id="SSF55811">
    <property type="entry name" value="Nudix"/>
    <property type="match status" value="1"/>
</dbReference>
<comment type="function">
    <text evidence="4">Accelerates the degradation of transcripts by removing pyrophosphate from the 5'-end of triphosphorylated RNA, leading to a more labile monophosphorylated state that can stimulate subsequent ribonuclease cleavage.</text>
</comment>
<name>A0ABN0Y547_9CAUL</name>
<evidence type="ECO:0000259" key="5">
    <source>
        <dbReference type="PROSITE" id="PS51462"/>
    </source>
</evidence>
<evidence type="ECO:0000256" key="3">
    <source>
        <dbReference type="ARBA" id="ARBA00022801"/>
    </source>
</evidence>
<feature type="short sequence motif" description="Nudix box" evidence="4">
    <location>
        <begin position="42"/>
        <end position="63"/>
    </location>
</feature>
<keyword evidence="7" id="KW-1185">Reference proteome</keyword>
<dbReference type="PROSITE" id="PS00893">
    <property type="entry name" value="NUDIX_BOX"/>
    <property type="match status" value="1"/>
</dbReference>
<comment type="cofactor">
    <cofactor evidence="1">
        <name>Mn(2+)</name>
        <dbReference type="ChEBI" id="CHEBI:29035"/>
    </cofactor>
</comment>
<gene>
    <name evidence="4" type="primary">rppH</name>
    <name evidence="4" type="synonym">nudH</name>
    <name evidence="6" type="ORF">GCM10009093_07470</name>
</gene>
<dbReference type="InterPro" id="IPR022927">
    <property type="entry name" value="RppH"/>
</dbReference>
<dbReference type="InterPro" id="IPR020476">
    <property type="entry name" value="Nudix_hydrolase"/>
</dbReference>
<dbReference type="InterPro" id="IPR015797">
    <property type="entry name" value="NUDIX_hydrolase-like_dom_sf"/>
</dbReference>
<keyword evidence="3 4" id="KW-0378">Hydrolase</keyword>
<protein>
    <recommendedName>
        <fullName evidence="4">RNA pyrophosphohydrolase</fullName>
        <ecNumber evidence="4">3.6.1.-</ecNumber>
    </recommendedName>
    <alternativeName>
        <fullName evidence="4">(Di)nucleoside polyphosphate hydrolase</fullName>
    </alternativeName>
</protein>
<dbReference type="InterPro" id="IPR000086">
    <property type="entry name" value="NUDIX_hydrolase_dom"/>
</dbReference>
<comment type="cofactor">
    <cofactor evidence="2">
        <name>Mg(2+)</name>
        <dbReference type="ChEBI" id="CHEBI:18420"/>
    </cofactor>
</comment>
<accession>A0ABN0Y547</accession>
<proteinExistence type="inferred from homology"/>
<dbReference type="EC" id="3.6.1.-" evidence="4"/>
<feature type="domain" description="Nudix hydrolase" evidence="5">
    <location>
        <begin position="7"/>
        <end position="151"/>
    </location>
</feature>
<evidence type="ECO:0000256" key="4">
    <source>
        <dbReference type="HAMAP-Rule" id="MF_00298"/>
    </source>
</evidence>
<comment type="cofactor">
    <cofactor evidence="4">
        <name>a divalent metal cation</name>
        <dbReference type="ChEBI" id="CHEBI:60240"/>
    </cofactor>
</comment>
<dbReference type="Pfam" id="PF00293">
    <property type="entry name" value="NUDIX"/>
    <property type="match status" value="1"/>
</dbReference>
<dbReference type="PRINTS" id="PR00502">
    <property type="entry name" value="NUDIXFAMILY"/>
</dbReference>
<dbReference type="PANTHER" id="PTHR11839">
    <property type="entry name" value="UDP/ADP-SUGAR PYROPHOSPHATASE"/>
    <property type="match status" value="1"/>
</dbReference>
<dbReference type="Proteomes" id="UP001500791">
    <property type="component" value="Unassembled WGS sequence"/>
</dbReference>
<dbReference type="Gene3D" id="3.90.79.10">
    <property type="entry name" value="Nucleoside Triphosphate Pyrophosphohydrolase"/>
    <property type="match status" value="1"/>
</dbReference>
<reference evidence="6 7" key="1">
    <citation type="journal article" date="2019" name="Int. J. Syst. Evol. Microbiol.">
        <title>The Global Catalogue of Microorganisms (GCM) 10K type strain sequencing project: providing services to taxonomists for standard genome sequencing and annotation.</title>
        <authorList>
            <consortium name="The Broad Institute Genomics Platform"/>
            <consortium name="The Broad Institute Genome Sequencing Center for Infectious Disease"/>
            <person name="Wu L."/>
            <person name="Ma J."/>
        </authorList>
    </citation>
    <scope>NUCLEOTIDE SEQUENCE [LARGE SCALE GENOMIC DNA]</scope>
    <source>
        <strain evidence="6 7">JCM 13476</strain>
    </source>
</reference>
<dbReference type="PROSITE" id="PS51462">
    <property type="entry name" value="NUDIX"/>
    <property type="match status" value="1"/>
</dbReference>
<evidence type="ECO:0000313" key="6">
    <source>
        <dbReference type="EMBL" id="GAA0382991.1"/>
    </source>
</evidence>
<dbReference type="RefSeq" id="WP_167174995.1">
    <property type="nucleotide sequence ID" value="NZ_BAAAEJ010000003.1"/>
</dbReference>
<dbReference type="InterPro" id="IPR020084">
    <property type="entry name" value="NUDIX_hydrolase_CS"/>
</dbReference>
<evidence type="ECO:0000256" key="1">
    <source>
        <dbReference type="ARBA" id="ARBA00001936"/>
    </source>
</evidence>